<feature type="domain" description="Calcineurin-like phosphoesterase" evidence="2">
    <location>
        <begin position="6"/>
        <end position="183"/>
    </location>
</feature>
<evidence type="ECO:0000259" key="2">
    <source>
        <dbReference type="Pfam" id="PF00149"/>
    </source>
</evidence>
<protein>
    <recommendedName>
        <fullName evidence="2">Calcineurin-like phosphoesterase domain-containing protein</fullName>
    </recommendedName>
</protein>
<keyword evidence="4" id="KW-1185">Reference proteome</keyword>
<evidence type="ECO:0000313" key="4">
    <source>
        <dbReference type="Proteomes" id="UP000644699"/>
    </source>
</evidence>
<feature type="region of interest" description="Disordered" evidence="1">
    <location>
        <begin position="352"/>
        <end position="373"/>
    </location>
</feature>
<dbReference type="EMBL" id="BMIQ01000001">
    <property type="protein sequence ID" value="GGD92292.1"/>
    <property type="molecule type" value="Genomic_DNA"/>
</dbReference>
<dbReference type="AlphaFoldDB" id="A0A916ZEM1"/>
<dbReference type="Proteomes" id="UP000644699">
    <property type="component" value="Unassembled WGS sequence"/>
</dbReference>
<accession>A0A916ZEM1</accession>
<sequence>MTCWIQFGDLHACEGDGWESLELFARLVEEANRLRPGAVDFAVLPGDNANHATEEQFHRIAAVAGRLALPLHVLPGDHDFEAGSLDTFRALLAPAPLPRLEHIAGARCLFLDIVSAGSGGPDFRLGARQMAWLRRQLAEDPGDAPTLVFMHAFPCDLTEGGDSVARAFAEAGVAYVGTGHTHYNDLLNDGAVIYGATRSTGEIEEAGGAGFSLSALDGDVLSWRFKALDAPWPFVLVTSPADHRLATDIQSRTQIPEEGFEVRARVFAADPPRHVEARLGDAPPRRMTSEDGLRWTARFDGVADGLHRLAVTAIGTDGQADTDRIEVLVRRGRERPKRRPIVAPGHDVHSVRAWPEHGIPGGQLGPNRNGGKW</sequence>
<dbReference type="PANTHER" id="PTHR43143:SF1">
    <property type="entry name" value="SERINE_THREONINE-PROTEIN PHOSPHATASE CPPED1"/>
    <property type="match status" value="1"/>
</dbReference>
<organism evidence="3 4">
    <name type="scientific">Aureimonas endophytica</name>
    <dbReference type="NCBI Taxonomy" id="2027858"/>
    <lineage>
        <taxon>Bacteria</taxon>
        <taxon>Pseudomonadati</taxon>
        <taxon>Pseudomonadota</taxon>
        <taxon>Alphaproteobacteria</taxon>
        <taxon>Hyphomicrobiales</taxon>
        <taxon>Aurantimonadaceae</taxon>
        <taxon>Aureimonas</taxon>
    </lineage>
</organism>
<dbReference type="GO" id="GO:0016787">
    <property type="term" value="F:hydrolase activity"/>
    <property type="evidence" value="ECO:0007669"/>
    <property type="project" value="InterPro"/>
</dbReference>
<dbReference type="Pfam" id="PF00149">
    <property type="entry name" value="Metallophos"/>
    <property type="match status" value="1"/>
</dbReference>
<name>A0A916ZEM1_9HYPH</name>
<dbReference type="InterPro" id="IPR029052">
    <property type="entry name" value="Metallo-depent_PP-like"/>
</dbReference>
<reference evidence="3" key="1">
    <citation type="journal article" date="2014" name="Int. J. Syst. Evol. Microbiol.">
        <title>Complete genome sequence of Corynebacterium casei LMG S-19264T (=DSM 44701T), isolated from a smear-ripened cheese.</title>
        <authorList>
            <consortium name="US DOE Joint Genome Institute (JGI-PGF)"/>
            <person name="Walter F."/>
            <person name="Albersmeier A."/>
            <person name="Kalinowski J."/>
            <person name="Ruckert C."/>
        </authorList>
    </citation>
    <scope>NUCLEOTIDE SEQUENCE</scope>
    <source>
        <strain evidence="3">CGMCC 1.15367</strain>
    </source>
</reference>
<dbReference type="InterPro" id="IPR004843">
    <property type="entry name" value="Calcineurin-like_PHP"/>
</dbReference>
<dbReference type="PANTHER" id="PTHR43143">
    <property type="entry name" value="METALLOPHOSPHOESTERASE, CALCINEURIN SUPERFAMILY"/>
    <property type="match status" value="1"/>
</dbReference>
<gene>
    <name evidence="3" type="ORF">GCM10011390_08760</name>
</gene>
<comment type="caution">
    <text evidence="3">The sequence shown here is derived from an EMBL/GenBank/DDBJ whole genome shotgun (WGS) entry which is preliminary data.</text>
</comment>
<dbReference type="SUPFAM" id="SSF56300">
    <property type="entry name" value="Metallo-dependent phosphatases"/>
    <property type="match status" value="1"/>
</dbReference>
<dbReference type="Gene3D" id="3.60.21.10">
    <property type="match status" value="1"/>
</dbReference>
<dbReference type="InterPro" id="IPR051918">
    <property type="entry name" value="STPP_CPPED1"/>
</dbReference>
<evidence type="ECO:0000256" key="1">
    <source>
        <dbReference type="SAM" id="MobiDB-lite"/>
    </source>
</evidence>
<dbReference type="RefSeq" id="WP_188906963.1">
    <property type="nucleotide sequence ID" value="NZ_BMIQ01000001.1"/>
</dbReference>
<proteinExistence type="predicted"/>
<reference evidence="3" key="2">
    <citation type="submission" date="2020-09" db="EMBL/GenBank/DDBJ databases">
        <authorList>
            <person name="Sun Q."/>
            <person name="Zhou Y."/>
        </authorList>
    </citation>
    <scope>NUCLEOTIDE SEQUENCE</scope>
    <source>
        <strain evidence="3">CGMCC 1.15367</strain>
    </source>
</reference>
<evidence type="ECO:0000313" key="3">
    <source>
        <dbReference type="EMBL" id="GGD92292.1"/>
    </source>
</evidence>